<dbReference type="AlphaFoldDB" id="A0A4P6ZLV1"/>
<name>A0A4P6ZLV1_9LACO</name>
<keyword evidence="2 4" id="KW-0067">ATP-binding</keyword>
<evidence type="ECO:0000256" key="4">
    <source>
        <dbReference type="HAMAP-Rule" id="MF_00636"/>
    </source>
</evidence>
<keyword evidence="1 4" id="KW-0547">Nucleotide-binding</keyword>
<evidence type="ECO:0000256" key="3">
    <source>
        <dbReference type="ARBA" id="ARBA00023134"/>
    </source>
</evidence>
<dbReference type="GO" id="GO:0005524">
    <property type="term" value="F:ATP binding"/>
    <property type="evidence" value="ECO:0007669"/>
    <property type="project" value="UniProtKB-UniRule"/>
</dbReference>
<dbReference type="InterPro" id="IPR027417">
    <property type="entry name" value="P-loop_NTPase"/>
</dbReference>
<evidence type="ECO:0000313" key="7">
    <source>
        <dbReference type="EMBL" id="QBP18806.1"/>
    </source>
</evidence>
<evidence type="ECO:0000259" key="5">
    <source>
        <dbReference type="Pfam" id="PF03668"/>
    </source>
</evidence>
<dbReference type="InterPro" id="IPR005337">
    <property type="entry name" value="RapZ-like"/>
</dbReference>
<protein>
    <submittedName>
        <fullName evidence="7">RNase adapter RapZ</fullName>
    </submittedName>
</protein>
<dbReference type="PANTHER" id="PTHR30448">
    <property type="entry name" value="RNASE ADAPTER PROTEIN RAPZ"/>
    <property type="match status" value="1"/>
</dbReference>
<dbReference type="GO" id="GO:0005525">
    <property type="term" value="F:GTP binding"/>
    <property type="evidence" value="ECO:0007669"/>
    <property type="project" value="UniProtKB-UniRule"/>
</dbReference>
<keyword evidence="8" id="KW-1185">Reference proteome</keyword>
<keyword evidence="3 4" id="KW-0342">GTP-binding</keyword>
<dbReference type="Pfam" id="PF22740">
    <property type="entry name" value="PapZ_C"/>
    <property type="match status" value="1"/>
</dbReference>
<proteinExistence type="inferred from homology"/>
<sequence length="289" mass="33004">MKLNQKLILIVGMNGAGKKSALNDFGEMGYFCVDNLPVHLIKHLISTVRDNSDIKKAAAVINLQRANQFKPVAKLLNSIVHKNEAKVIFMDASDQQLIARYKEHRHSHPLSPYHRVVDGIAEERRLNRPLKQEATILIGTTNLKPTSLKQRLNINFPISHKKAFHIDVMSFGFKYGMPLDADIVEDVRFLPNPFYIQKLRHQNGLDADVYNYVMDKPMTQEFCRKFIDLLKFSIPGYIKEGKPNLTIAIGCTGGQHRSVTVARKVAEVLSHDYPVNVYHRDVKKSYQEK</sequence>
<accession>A0A4P6ZLV1</accession>
<feature type="domain" description="RapZ C-terminal" evidence="6">
    <location>
        <begin position="165"/>
        <end position="283"/>
    </location>
</feature>
<evidence type="ECO:0000256" key="2">
    <source>
        <dbReference type="ARBA" id="ARBA00022840"/>
    </source>
</evidence>
<dbReference type="RefSeq" id="WP_133442364.1">
    <property type="nucleotide sequence ID" value="NZ_CP034726.1"/>
</dbReference>
<dbReference type="Pfam" id="PF03668">
    <property type="entry name" value="RapZ-like_N"/>
    <property type="match status" value="1"/>
</dbReference>
<gene>
    <name evidence="7" type="primary">rapZ</name>
    <name evidence="7" type="ORF">ELX58_06790</name>
</gene>
<dbReference type="EMBL" id="CP034726">
    <property type="protein sequence ID" value="QBP18806.1"/>
    <property type="molecule type" value="Genomic_DNA"/>
</dbReference>
<dbReference type="KEGG" id="lji:ELX58_06790"/>
<dbReference type="InterPro" id="IPR053931">
    <property type="entry name" value="RapZ_C"/>
</dbReference>
<feature type="binding site" evidence="4">
    <location>
        <begin position="12"/>
        <end position="19"/>
    </location>
    <ligand>
        <name>ATP</name>
        <dbReference type="ChEBI" id="CHEBI:30616"/>
    </ligand>
</feature>
<dbReference type="Proteomes" id="UP000294321">
    <property type="component" value="Chromosome"/>
</dbReference>
<feature type="domain" description="RapZ-like N-terminal" evidence="5">
    <location>
        <begin position="6"/>
        <end position="155"/>
    </location>
</feature>
<evidence type="ECO:0000256" key="1">
    <source>
        <dbReference type="ARBA" id="ARBA00022741"/>
    </source>
</evidence>
<evidence type="ECO:0000313" key="8">
    <source>
        <dbReference type="Proteomes" id="UP000294321"/>
    </source>
</evidence>
<evidence type="ECO:0000259" key="6">
    <source>
        <dbReference type="Pfam" id="PF22740"/>
    </source>
</evidence>
<dbReference type="NCBIfam" id="NF003828">
    <property type="entry name" value="PRK05416.1"/>
    <property type="match status" value="1"/>
</dbReference>
<dbReference type="PANTHER" id="PTHR30448:SF0">
    <property type="entry name" value="RNASE ADAPTER PROTEIN RAPZ"/>
    <property type="match status" value="1"/>
</dbReference>
<comment type="caution">
    <text evidence="4">Lacks conserved residue(s) required for the propagation of feature annotation.</text>
</comment>
<reference evidence="8" key="1">
    <citation type="submission" date="2018-12" db="EMBL/GenBank/DDBJ databases">
        <title>A new species of lactobacillus.</title>
        <authorList>
            <person name="Jian Y."/>
            <person name="Xin L."/>
            <person name="Hong Z.J."/>
            <person name="Ming L.Z."/>
            <person name="Hong X.Z."/>
        </authorList>
    </citation>
    <scope>NUCLEOTIDE SEQUENCE [LARGE SCALE GENOMIC DNA]</scope>
    <source>
        <strain evidence="8">HSLZ-75</strain>
    </source>
</reference>
<dbReference type="InterPro" id="IPR053930">
    <property type="entry name" value="RapZ-like_N"/>
</dbReference>
<dbReference type="SUPFAM" id="SSF52540">
    <property type="entry name" value="P-loop containing nucleoside triphosphate hydrolases"/>
    <property type="match status" value="1"/>
</dbReference>
<organism evidence="7 8">
    <name type="scientific">Acetilactobacillus jinshanensis</name>
    <dbReference type="NCBI Taxonomy" id="1720083"/>
    <lineage>
        <taxon>Bacteria</taxon>
        <taxon>Bacillati</taxon>
        <taxon>Bacillota</taxon>
        <taxon>Bacilli</taxon>
        <taxon>Lactobacillales</taxon>
        <taxon>Lactobacillaceae</taxon>
        <taxon>Acetilactobacillus</taxon>
    </lineage>
</organism>
<dbReference type="HAMAP" id="MF_00636">
    <property type="entry name" value="RapZ_like"/>
    <property type="match status" value="1"/>
</dbReference>
<dbReference type="PIRSF" id="PIRSF005052">
    <property type="entry name" value="P-loopkin"/>
    <property type="match status" value="1"/>
</dbReference>
<dbReference type="OrthoDB" id="9784461at2"/>